<name>A0A7J4JE86_9ARCH</name>
<sequence length="186" mass="20841">MTGIKRLSEAECVKLWDEYALPANVRAHCRLVSRVAGFLAEKLRAKGIQVQPQVVRCAALLHDLMKVHAIQAGGDEYAQVERVLSECGFPVLGRICARHGLYSILEPFPDRGWEEKLVFYADKRVQHDQLVSVEERLEDLAARYGAGNPHEAAKIRACLPLVKALEREIFDLIGESPELKALEAEK</sequence>
<feature type="domain" description="HD/PDEase" evidence="1">
    <location>
        <begin position="21"/>
        <end position="156"/>
    </location>
</feature>
<dbReference type="CDD" id="cd00077">
    <property type="entry name" value="HDc"/>
    <property type="match status" value="1"/>
</dbReference>
<protein>
    <submittedName>
        <fullName evidence="2">HD domain-containing protein</fullName>
    </submittedName>
</protein>
<dbReference type="SUPFAM" id="SSF109604">
    <property type="entry name" value="HD-domain/PDEase-like"/>
    <property type="match status" value="1"/>
</dbReference>
<dbReference type="Pfam" id="PF01966">
    <property type="entry name" value="HD"/>
    <property type="match status" value="1"/>
</dbReference>
<dbReference type="Proteomes" id="UP000678237">
    <property type="component" value="Unassembled WGS sequence"/>
</dbReference>
<reference evidence="4" key="1">
    <citation type="journal article" date="2020" name="bioRxiv">
        <title>A rank-normalized archaeal taxonomy based on genome phylogeny resolves widespread incomplete and uneven classifications.</title>
        <authorList>
            <person name="Rinke C."/>
            <person name="Chuvochina M."/>
            <person name="Mussig A.J."/>
            <person name="Chaumeil P.-A."/>
            <person name="Waite D.W."/>
            <person name="Whitman W.B."/>
            <person name="Parks D.H."/>
            <person name="Hugenholtz P."/>
        </authorList>
    </citation>
    <scope>NUCLEOTIDE SEQUENCE [LARGE SCALE GENOMIC DNA]</scope>
</reference>
<comment type="caution">
    <text evidence="2">The sequence shown here is derived from an EMBL/GenBank/DDBJ whole genome shotgun (WGS) entry which is preliminary data.</text>
</comment>
<dbReference type="Proteomes" id="UP000564964">
    <property type="component" value="Unassembled WGS sequence"/>
</dbReference>
<accession>A0A7J4JE86</accession>
<evidence type="ECO:0000313" key="4">
    <source>
        <dbReference type="Proteomes" id="UP000564964"/>
    </source>
</evidence>
<dbReference type="InterPro" id="IPR003607">
    <property type="entry name" value="HD/PDEase_dom"/>
</dbReference>
<dbReference type="Gene3D" id="1.10.3210.10">
    <property type="entry name" value="Hypothetical protein af1432"/>
    <property type="match status" value="1"/>
</dbReference>
<dbReference type="EMBL" id="DUGH01000037">
    <property type="protein sequence ID" value="HIH16071.1"/>
    <property type="molecule type" value="Genomic_DNA"/>
</dbReference>
<evidence type="ECO:0000313" key="2">
    <source>
        <dbReference type="EMBL" id="HIH16071.1"/>
    </source>
</evidence>
<dbReference type="SMART" id="SM00471">
    <property type="entry name" value="HDc"/>
    <property type="match status" value="1"/>
</dbReference>
<gene>
    <name evidence="2" type="ORF">HA252_01560</name>
    <name evidence="3" type="ORF">J4203_00530</name>
</gene>
<reference evidence="3" key="3">
    <citation type="submission" date="2021-05" db="EMBL/GenBank/DDBJ databases">
        <title>Protein family content uncovers lineage relationships and bacterial pathway maintenance mechanisms in DPANN archaea.</title>
        <authorList>
            <person name="Castelle C.J."/>
            <person name="Meheust R."/>
            <person name="Jaffe A.L."/>
            <person name="Seitz K."/>
            <person name="Gong X."/>
            <person name="Baker B.J."/>
            <person name="Banfield J.F."/>
        </authorList>
    </citation>
    <scope>NUCLEOTIDE SEQUENCE</scope>
    <source>
        <strain evidence="3">RIFCSPLOWO2_01_FULL_58_19</strain>
    </source>
</reference>
<evidence type="ECO:0000313" key="3">
    <source>
        <dbReference type="EMBL" id="MBS3062333.1"/>
    </source>
</evidence>
<organism evidence="2 4">
    <name type="scientific">Candidatus Iainarchaeum sp</name>
    <dbReference type="NCBI Taxonomy" id="3101447"/>
    <lineage>
        <taxon>Archaea</taxon>
        <taxon>Candidatus Iainarchaeota</taxon>
        <taxon>Candidatus Iainarchaeia</taxon>
        <taxon>Candidatus Iainarchaeales</taxon>
        <taxon>Candidatus Iainarchaeaceae</taxon>
        <taxon>Candidatus Iainarchaeum</taxon>
    </lineage>
</organism>
<reference evidence="3" key="2">
    <citation type="submission" date="2021-03" db="EMBL/GenBank/DDBJ databases">
        <authorList>
            <person name="Jaffe A."/>
        </authorList>
    </citation>
    <scope>NUCLEOTIDE SEQUENCE</scope>
    <source>
        <strain evidence="3">RIFCSPLOWO2_01_FULL_58_19</strain>
    </source>
</reference>
<dbReference type="EMBL" id="JAGVWE010000002">
    <property type="protein sequence ID" value="MBS3062333.1"/>
    <property type="molecule type" value="Genomic_DNA"/>
</dbReference>
<dbReference type="AlphaFoldDB" id="A0A7J4JE86"/>
<dbReference type="InterPro" id="IPR006674">
    <property type="entry name" value="HD_domain"/>
</dbReference>
<proteinExistence type="predicted"/>
<evidence type="ECO:0000259" key="1">
    <source>
        <dbReference type="SMART" id="SM00471"/>
    </source>
</evidence>